<dbReference type="SUPFAM" id="SSF52540">
    <property type="entry name" value="P-loop containing nucleoside triphosphate hydrolases"/>
    <property type="match status" value="1"/>
</dbReference>
<feature type="chain" id="PRO_5042167599" description="Dephospho-CoA kinase" evidence="4">
    <location>
        <begin position="22"/>
        <end position="479"/>
    </location>
</feature>
<dbReference type="SFLD" id="SFLDG01129">
    <property type="entry name" value="C1.5:_HAD__Beta-PGM__Phosphata"/>
    <property type="match status" value="1"/>
</dbReference>
<keyword evidence="6" id="KW-1185">Reference proteome</keyword>
<accession>A0AAD7XJR2</accession>
<evidence type="ECO:0000313" key="6">
    <source>
        <dbReference type="Proteomes" id="UP001230188"/>
    </source>
</evidence>
<dbReference type="PANTHER" id="PTHR43316:SF8">
    <property type="entry name" value="HAD FAMILY HYDROLASE"/>
    <property type="match status" value="1"/>
</dbReference>
<comment type="caution">
    <text evidence="5">The sequence shown here is derived from an EMBL/GenBank/DDBJ whole genome shotgun (WGS) entry which is preliminary data.</text>
</comment>
<dbReference type="Gene3D" id="3.40.50.300">
    <property type="entry name" value="P-loop containing nucleotide triphosphate hydrolases"/>
    <property type="match status" value="1"/>
</dbReference>
<dbReference type="GO" id="GO:0004140">
    <property type="term" value="F:dephospho-CoA kinase activity"/>
    <property type="evidence" value="ECO:0007669"/>
    <property type="project" value="InterPro"/>
</dbReference>
<dbReference type="EMBL" id="JAQMWT010000662">
    <property type="protein sequence ID" value="KAJ8598710.1"/>
    <property type="molecule type" value="Genomic_DNA"/>
</dbReference>
<dbReference type="GO" id="GO:0015937">
    <property type="term" value="P:coenzyme A biosynthetic process"/>
    <property type="evidence" value="ECO:0007669"/>
    <property type="project" value="InterPro"/>
</dbReference>
<reference evidence="5" key="1">
    <citation type="submission" date="2023-01" db="EMBL/GenBank/DDBJ databases">
        <title>Metagenome sequencing of chrysophaentin producing Chrysophaeum taylorii.</title>
        <authorList>
            <person name="Davison J."/>
            <person name="Bewley C."/>
        </authorList>
    </citation>
    <scope>NUCLEOTIDE SEQUENCE</scope>
    <source>
        <strain evidence="5">NIES-1699</strain>
    </source>
</reference>
<evidence type="ECO:0000256" key="1">
    <source>
        <dbReference type="ARBA" id="ARBA00022741"/>
    </source>
</evidence>
<gene>
    <name evidence="5" type="ORF">CTAYLR_010743</name>
</gene>
<dbReference type="AlphaFoldDB" id="A0AAD7XJR2"/>
<evidence type="ECO:0008006" key="7">
    <source>
        <dbReference type="Google" id="ProtNLM"/>
    </source>
</evidence>
<dbReference type="HAMAP" id="MF_00376">
    <property type="entry name" value="Dephospho_CoA_kinase"/>
    <property type="match status" value="1"/>
</dbReference>
<dbReference type="InterPro" id="IPR027417">
    <property type="entry name" value="P-loop_NTPase"/>
</dbReference>
<dbReference type="SFLD" id="SFLDS00003">
    <property type="entry name" value="Haloacid_Dehalogenase"/>
    <property type="match status" value="1"/>
</dbReference>
<evidence type="ECO:0000256" key="4">
    <source>
        <dbReference type="SAM" id="SignalP"/>
    </source>
</evidence>
<dbReference type="Proteomes" id="UP001230188">
    <property type="component" value="Unassembled WGS sequence"/>
</dbReference>
<keyword evidence="1" id="KW-0547">Nucleotide-binding</keyword>
<dbReference type="Pfam" id="PF01121">
    <property type="entry name" value="CoaE"/>
    <property type="match status" value="1"/>
</dbReference>
<dbReference type="PROSITE" id="PS51219">
    <property type="entry name" value="DPCK"/>
    <property type="match status" value="1"/>
</dbReference>
<name>A0AAD7XJR2_9STRA</name>
<dbReference type="Gene3D" id="3.40.50.1000">
    <property type="entry name" value="HAD superfamily/HAD-like"/>
    <property type="match status" value="1"/>
</dbReference>
<keyword evidence="4" id="KW-0732">Signal</keyword>
<dbReference type="InterPro" id="IPR001977">
    <property type="entry name" value="Depp_CoAkinase"/>
</dbReference>
<dbReference type="InterPro" id="IPR051540">
    <property type="entry name" value="S-2-haloacid_dehalogenase"/>
</dbReference>
<evidence type="ECO:0000256" key="2">
    <source>
        <dbReference type="ARBA" id="ARBA00022801"/>
    </source>
</evidence>
<dbReference type="GO" id="GO:0016787">
    <property type="term" value="F:hydrolase activity"/>
    <property type="evidence" value="ECO:0007669"/>
    <property type="project" value="UniProtKB-KW"/>
</dbReference>
<dbReference type="Pfam" id="PF00702">
    <property type="entry name" value="Hydrolase"/>
    <property type="match status" value="1"/>
</dbReference>
<proteinExistence type="inferred from homology"/>
<feature type="signal peptide" evidence="4">
    <location>
        <begin position="1"/>
        <end position="21"/>
    </location>
</feature>
<dbReference type="CDD" id="cd02022">
    <property type="entry name" value="DPCK"/>
    <property type="match status" value="1"/>
</dbReference>
<dbReference type="Gene3D" id="1.20.120.1600">
    <property type="match status" value="1"/>
</dbReference>
<dbReference type="GO" id="GO:0005524">
    <property type="term" value="F:ATP binding"/>
    <property type="evidence" value="ECO:0007669"/>
    <property type="project" value="UniProtKB-KW"/>
</dbReference>
<evidence type="ECO:0000313" key="5">
    <source>
        <dbReference type="EMBL" id="KAJ8598710.1"/>
    </source>
</evidence>
<dbReference type="SUPFAM" id="SSF56784">
    <property type="entry name" value="HAD-like"/>
    <property type="match status" value="1"/>
</dbReference>
<keyword evidence="2" id="KW-0378">Hydrolase</keyword>
<protein>
    <recommendedName>
        <fullName evidence="7">Dephospho-CoA kinase</fullName>
    </recommendedName>
</protein>
<keyword evidence="3" id="KW-0067">ATP-binding</keyword>
<dbReference type="PANTHER" id="PTHR43316">
    <property type="entry name" value="HYDROLASE, HALOACID DELAHOGENASE-RELATED"/>
    <property type="match status" value="1"/>
</dbReference>
<organism evidence="5 6">
    <name type="scientific">Chrysophaeum taylorii</name>
    <dbReference type="NCBI Taxonomy" id="2483200"/>
    <lineage>
        <taxon>Eukaryota</taxon>
        <taxon>Sar</taxon>
        <taxon>Stramenopiles</taxon>
        <taxon>Ochrophyta</taxon>
        <taxon>Pelagophyceae</taxon>
        <taxon>Pelagomonadales</taxon>
        <taxon>Pelagomonadaceae</taxon>
        <taxon>Chrysophaeum</taxon>
    </lineage>
</organism>
<dbReference type="InterPro" id="IPR023214">
    <property type="entry name" value="HAD_sf"/>
</dbReference>
<dbReference type="InterPro" id="IPR036412">
    <property type="entry name" value="HAD-like_sf"/>
</dbReference>
<dbReference type="NCBIfam" id="TIGR00152">
    <property type="entry name" value="dephospho-CoA kinase"/>
    <property type="match status" value="1"/>
</dbReference>
<sequence length="479" mass="51606">MRLVMVVVVGAAAALKPTVLGVTGGIAMGKSTCVSQLREVFGIEVHDADEAVHRLYAPGGAAVAPVVEVLGAGVVGEDGGLDRARMSALLGSLDDAGRRAALASLEAVVHPLVGRDREKFVARSVSWLVAVDIPLLFETMPDPRAAGLDAVVAVSCGPEEQRRRALARPNVAPAKLDAILARQLDDHTRTAKADFVVDTAHPEKSAARHQMARVVETLWKRKNLAPRRRVRARCVSLDLDDTLWPTMPPLLAALAETKRHWPTYLPRSFEALADDDLENWYRNFRNEFDKVVSGPANERLRHDITAARRLAFRALAERHGDDPNNADALVEKLVDARSTATDAHLAPGALDAISRLRDRGLTLGALTNGNTRRSGRLGDALDFWLGAADVGAAKPCLAPFLAAAAQQAGSTVDALIHVGDSVQEDVRGALEAGARAVLLAPDDDVVVDLEPLERFDPDRWCRITNIADLPDAIDERGWL</sequence>
<evidence type="ECO:0000256" key="3">
    <source>
        <dbReference type="ARBA" id="ARBA00022840"/>
    </source>
</evidence>